<dbReference type="EMBL" id="JBHEZZ010000025">
    <property type="protein sequence ID" value="MFC1405994.1"/>
    <property type="molecule type" value="Genomic_DNA"/>
</dbReference>
<evidence type="ECO:0008006" key="3">
    <source>
        <dbReference type="Google" id="ProtNLM"/>
    </source>
</evidence>
<accession>A0ABV6UWZ5</accession>
<organism evidence="1 2">
    <name type="scientific">Streptacidiphilus cavernicola</name>
    <dbReference type="NCBI Taxonomy" id="3342716"/>
    <lineage>
        <taxon>Bacteria</taxon>
        <taxon>Bacillati</taxon>
        <taxon>Actinomycetota</taxon>
        <taxon>Actinomycetes</taxon>
        <taxon>Kitasatosporales</taxon>
        <taxon>Streptomycetaceae</taxon>
        <taxon>Streptacidiphilus</taxon>
    </lineage>
</organism>
<dbReference type="Proteomes" id="UP001592528">
    <property type="component" value="Unassembled WGS sequence"/>
</dbReference>
<dbReference type="RefSeq" id="WP_030255519.1">
    <property type="nucleotide sequence ID" value="NZ_JBHEZZ010000025.1"/>
</dbReference>
<protein>
    <recommendedName>
        <fullName evidence="3">DUF2771 domain-containing protein</fullName>
    </recommendedName>
</protein>
<keyword evidence="2" id="KW-1185">Reference proteome</keyword>
<gene>
    <name evidence="1" type="ORF">ACEZDJ_32345</name>
</gene>
<comment type="caution">
    <text evidence="1">The sequence shown here is derived from an EMBL/GenBank/DDBJ whole genome shotgun (WGS) entry which is preliminary data.</text>
</comment>
<sequence>MSINRAVLALGAVAVVGVGTLGFAIPYAHSQGKPVPSIQVVSGSTWKQIAPAADSCYNGGKALTKAQQTACGAVITAQLTKGNIPTLNVSPNGTYAIDVGKDVKDKGWFARSTSIAPVSPTKKQYQGPLSVSALMVTDTTTGSTPTSAPVLVVEGDGTSTVYGEWLFQVAVKS</sequence>
<reference evidence="1 2" key="1">
    <citation type="submission" date="2024-09" db="EMBL/GenBank/DDBJ databases">
        <authorList>
            <person name="Lee S.D."/>
        </authorList>
    </citation>
    <scope>NUCLEOTIDE SEQUENCE [LARGE SCALE GENOMIC DNA]</scope>
    <source>
        <strain evidence="1 2">N1-5</strain>
    </source>
</reference>
<proteinExistence type="predicted"/>
<evidence type="ECO:0000313" key="2">
    <source>
        <dbReference type="Proteomes" id="UP001592528"/>
    </source>
</evidence>
<name>A0ABV6UWZ5_9ACTN</name>
<evidence type="ECO:0000313" key="1">
    <source>
        <dbReference type="EMBL" id="MFC1405994.1"/>
    </source>
</evidence>